<feature type="active site" description="Nucleophile" evidence="4">
    <location>
        <position position="32"/>
    </location>
</feature>
<dbReference type="GO" id="GO:0070475">
    <property type="term" value="P:rRNA base methylation"/>
    <property type="evidence" value="ECO:0007669"/>
    <property type="project" value="TreeGrafter"/>
</dbReference>
<sequence>MVIFDPPREGLGKEAISSIIKSKIKRVIYLSCEPKTLVRDLKELINNGYEIKEVQPYDMFPQTHHIETLVLLQKKEI</sequence>
<dbReference type="PROSITE" id="PS51687">
    <property type="entry name" value="SAM_MT_RNA_M5U"/>
    <property type="match status" value="1"/>
</dbReference>
<dbReference type="InterPro" id="IPR029063">
    <property type="entry name" value="SAM-dependent_MTases_sf"/>
</dbReference>
<dbReference type="Proteomes" id="UP000033689">
    <property type="component" value="Unassembled WGS sequence"/>
</dbReference>
<dbReference type="Gene3D" id="3.40.50.150">
    <property type="entry name" value="Vaccinia Virus protein VP39"/>
    <property type="match status" value="1"/>
</dbReference>
<dbReference type="SUPFAM" id="SSF53335">
    <property type="entry name" value="S-adenosyl-L-methionine-dependent methyltransferases"/>
    <property type="match status" value="1"/>
</dbReference>
<evidence type="ECO:0000313" key="5">
    <source>
        <dbReference type="EMBL" id="KJV90956.1"/>
    </source>
</evidence>
<dbReference type="PANTHER" id="PTHR11061">
    <property type="entry name" value="RNA M5U METHYLTRANSFERASE"/>
    <property type="match status" value="1"/>
</dbReference>
<comment type="caution">
    <text evidence="5">The sequence shown here is derived from an EMBL/GenBank/DDBJ whole genome shotgun (WGS) entry which is preliminary data.</text>
</comment>
<dbReference type="PATRIC" id="fig|1359194.3.peg.1733"/>
<dbReference type="InterPro" id="IPR010280">
    <property type="entry name" value="U5_MeTrfase_fam"/>
</dbReference>
<dbReference type="EMBL" id="LAOJ01000004">
    <property type="protein sequence ID" value="KJV90956.1"/>
    <property type="molecule type" value="Genomic_DNA"/>
</dbReference>
<proteinExistence type="inferred from homology"/>
<evidence type="ECO:0000256" key="3">
    <source>
        <dbReference type="ARBA" id="ARBA00022691"/>
    </source>
</evidence>
<dbReference type="AlphaFoldDB" id="A0A0F3QFL9"/>
<organism evidence="5 6">
    <name type="scientific">Rickettsia bellii str. RML Mogi</name>
    <dbReference type="NCBI Taxonomy" id="1359194"/>
    <lineage>
        <taxon>Bacteria</taxon>
        <taxon>Pseudomonadati</taxon>
        <taxon>Pseudomonadota</taxon>
        <taxon>Alphaproteobacteria</taxon>
        <taxon>Rickettsiales</taxon>
        <taxon>Rickettsiaceae</taxon>
        <taxon>Rickettsieae</taxon>
        <taxon>Rickettsia</taxon>
        <taxon>belli group</taxon>
    </lineage>
</organism>
<name>A0A0F3QFL9_RICBE</name>
<evidence type="ECO:0000313" key="6">
    <source>
        <dbReference type="Proteomes" id="UP000033689"/>
    </source>
</evidence>
<dbReference type="PANTHER" id="PTHR11061:SF30">
    <property type="entry name" value="TRNA (URACIL(54)-C(5))-METHYLTRANSFERASE"/>
    <property type="match status" value="1"/>
</dbReference>
<feature type="binding site" evidence="4">
    <location>
        <position position="5"/>
    </location>
    <ligand>
        <name>S-adenosyl-L-methionine</name>
        <dbReference type="ChEBI" id="CHEBI:59789"/>
    </ligand>
</feature>
<dbReference type="Pfam" id="PF05958">
    <property type="entry name" value="tRNA_U5-meth_tr"/>
    <property type="match status" value="1"/>
</dbReference>
<keyword evidence="3 4" id="KW-0949">S-adenosyl-L-methionine</keyword>
<evidence type="ECO:0000256" key="2">
    <source>
        <dbReference type="ARBA" id="ARBA00022679"/>
    </source>
</evidence>
<protein>
    <submittedName>
        <fullName evidence="5">tRNA (Uracil-5-)-methyltransferase family protein</fullName>
    </submittedName>
</protein>
<reference evidence="5 6" key="1">
    <citation type="submission" date="2015-02" db="EMBL/GenBank/DDBJ databases">
        <title>Genome Sequencing of Rickettsiales.</title>
        <authorList>
            <person name="Daugherty S.C."/>
            <person name="Su Q."/>
            <person name="Abolude K."/>
            <person name="Beier-Sexton M."/>
            <person name="Carlyon J.A."/>
            <person name="Carter R."/>
            <person name="Day N.P."/>
            <person name="Dumler S.J."/>
            <person name="Dyachenko V."/>
            <person name="Godinez A."/>
            <person name="Kurtti T.J."/>
            <person name="Lichay M."/>
            <person name="Mullins K.E."/>
            <person name="Ott S."/>
            <person name="Pappas-Brown V."/>
            <person name="Paris D.H."/>
            <person name="Patel P."/>
            <person name="Richards A.L."/>
            <person name="Sadzewicz L."/>
            <person name="Sears K."/>
            <person name="Seidman D."/>
            <person name="Sengamalay N."/>
            <person name="Stenos J."/>
            <person name="Tallon L.J."/>
            <person name="Vincent G."/>
            <person name="Fraser C.M."/>
            <person name="Munderloh U."/>
            <person name="Dunning-Hotopp J.C."/>
        </authorList>
    </citation>
    <scope>NUCLEOTIDE SEQUENCE [LARGE SCALE GENOMIC DNA]</scope>
    <source>
        <strain evidence="5 6">RML Mogi</strain>
    </source>
</reference>
<comment type="similarity">
    <text evidence="4">Belongs to the class I-like SAM-binding methyltransferase superfamily. RNA M5U methyltransferase family.</text>
</comment>
<keyword evidence="2 4" id="KW-0808">Transferase</keyword>
<evidence type="ECO:0000256" key="4">
    <source>
        <dbReference type="PROSITE-ProRule" id="PRU01024"/>
    </source>
</evidence>
<accession>A0A0F3QFL9</accession>
<comment type="caution">
    <text evidence="4">Lacks conserved residue(s) required for the propagation of feature annotation.</text>
</comment>
<dbReference type="GO" id="GO:0070041">
    <property type="term" value="F:rRNA (uridine-C5-)-methyltransferase activity"/>
    <property type="evidence" value="ECO:0007669"/>
    <property type="project" value="TreeGrafter"/>
</dbReference>
<evidence type="ECO:0000256" key="1">
    <source>
        <dbReference type="ARBA" id="ARBA00022603"/>
    </source>
</evidence>
<keyword evidence="1 4" id="KW-0489">Methyltransferase</keyword>
<gene>
    <name evidence="5" type="ORF">RBEMOGI_1691</name>
</gene>